<organism evidence="5">
    <name type="scientific">Cacopsylla melanoneura</name>
    <dbReference type="NCBI Taxonomy" id="428564"/>
    <lineage>
        <taxon>Eukaryota</taxon>
        <taxon>Metazoa</taxon>
        <taxon>Ecdysozoa</taxon>
        <taxon>Arthropoda</taxon>
        <taxon>Hexapoda</taxon>
        <taxon>Insecta</taxon>
        <taxon>Pterygota</taxon>
        <taxon>Neoptera</taxon>
        <taxon>Paraneoptera</taxon>
        <taxon>Hemiptera</taxon>
        <taxon>Sternorrhyncha</taxon>
        <taxon>Psylloidea</taxon>
        <taxon>Psyllidae</taxon>
        <taxon>Psyllinae</taxon>
        <taxon>Cacopsylla</taxon>
    </lineage>
</organism>
<reference evidence="5" key="1">
    <citation type="submission" date="2021-05" db="EMBL/GenBank/DDBJ databases">
        <authorList>
            <person name="Alioto T."/>
            <person name="Alioto T."/>
            <person name="Gomez Garrido J."/>
        </authorList>
    </citation>
    <scope>NUCLEOTIDE SEQUENCE</scope>
</reference>
<feature type="domain" description="CS" evidence="4">
    <location>
        <begin position="1"/>
        <end position="89"/>
    </location>
</feature>
<evidence type="ECO:0000256" key="1">
    <source>
        <dbReference type="ARBA" id="ARBA00005607"/>
    </source>
</evidence>
<sequence length="497" mass="56751">MLTPLFELSQNEDNVAIIIKAPYANIADTEVYVEDTDFRFCSSPYYLRLHFPGQIKETEYTSGKYDSDKGQFTFIVNKINQGEHFPDLDLISKLLIPPNNHRVAKPGIEVLSESGNLSDDEDDDENDWFIEQEIQHQQNDGNIDTSTQTHGYGFANKTKGTLSIMKDEFSEVLDITDPDHTCIKDRCHLSWKQEQDDFDEDQYLADLMIPEQQEVIQALIQYTPCWKTNPDDRTQVSASEQEIMKQLGNREYLLGSQEKCAALLSLVNILYAYCYDVRTTQGEHTVESAWTINKLSSTLCWLQSFTSLKQVLISNMRRSLCYPLYREWRLNCAVQDDVRIILSQGKRSILKCLLSIHTMFNNSEPRYLLNQLYIVDYCIWIQQVSDKRIQNLADALNEVTISKSDLRFDLEELETAAHIVQEEEMERALCNHVSTLVLCSNSEQSDSSNSSSSSSSSSGDESSDSDDESDSLSSSDEEDKTHTKMQSLDSDDTVDSD</sequence>
<dbReference type="PANTHER" id="PTHR12967:SF0">
    <property type="entry name" value="PROTEIN SHQ1 HOMOLOG"/>
    <property type="match status" value="1"/>
</dbReference>
<dbReference type="InterPro" id="IPR007009">
    <property type="entry name" value="Shq1_C"/>
</dbReference>
<evidence type="ECO:0000256" key="2">
    <source>
        <dbReference type="ARBA" id="ARBA00013750"/>
    </source>
</evidence>
<protein>
    <recommendedName>
        <fullName evidence="2">Protein SHQ1 homolog</fullName>
    </recommendedName>
</protein>
<comment type="similarity">
    <text evidence="1">Belongs to the SHQ1 family.</text>
</comment>
<dbReference type="Pfam" id="PF21413">
    <property type="entry name" value="SHQ1-like_CS"/>
    <property type="match status" value="1"/>
</dbReference>
<dbReference type="EMBL" id="HBUF01039606">
    <property type="protein sequence ID" value="CAG6617708.1"/>
    <property type="molecule type" value="Transcribed_RNA"/>
</dbReference>
<dbReference type="GO" id="GO:0000493">
    <property type="term" value="P:box H/ACA snoRNP assembly"/>
    <property type="evidence" value="ECO:0007669"/>
    <property type="project" value="InterPro"/>
</dbReference>
<dbReference type="GO" id="GO:0005737">
    <property type="term" value="C:cytoplasm"/>
    <property type="evidence" value="ECO:0007669"/>
    <property type="project" value="TreeGrafter"/>
</dbReference>
<name>A0A8D8PY93_9HEMI</name>
<dbReference type="AlphaFoldDB" id="A0A8D8PY93"/>
<dbReference type="InterPro" id="IPR039742">
    <property type="entry name" value="Shq1"/>
</dbReference>
<evidence type="ECO:0000313" key="5">
    <source>
        <dbReference type="EMBL" id="CAG6617708.1"/>
    </source>
</evidence>
<dbReference type="InterPro" id="IPR048696">
    <property type="entry name" value="SHQ1-like_CS"/>
</dbReference>
<feature type="compositionally biased region" description="Acidic residues" evidence="3">
    <location>
        <begin position="461"/>
        <end position="478"/>
    </location>
</feature>
<dbReference type="Pfam" id="PF04925">
    <property type="entry name" value="SHQ1"/>
    <property type="match status" value="1"/>
</dbReference>
<evidence type="ECO:0000256" key="3">
    <source>
        <dbReference type="SAM" id="MobiDB-lite"/>
    </source>
</evidence>
<feature type="compositionally biased region" description="Low complexity" evidence="3">
    <location>
        <begin position="442"/>
        <end position="460"/>
    </location>
</feature>
<dbReference type="GO" id="GO:0051082">
    <property type="term" value="F:unfolded protein binding"/>
    <property type="evidence" value="ECO:0007669"/>
    <property type="project" value="TreeGrafter"/>
</dbReference>
<dbReference type="Gene3D" id="2.60.40.790">
    <property type="match status" value="1"/>
</dbReference>
<dbReference type="PROSITE" id="PS51203">
    <property type="entry name" value="CS"/>
    <property type="match status" value="1"/>
</dbReference>
<accession>A0A8D8PY93</accession>
<proteinExistence type="inferred from homology"/>
<dbReference type="PANTHER" id="PTHR12967">
    <property type="entry name" value="PROTEIN SHQ1 HOMOLOG"/>
    <property type="match status" value="1"/>
</dbReference>
<dbReference type="InterPro" id="IPR007052">
    <property type="entry name" value="CS_dom"/>
</dbReference>
<feature type="region of interest" description="Disordered" evidence="3">
    <location>
        <begin position="442"/>
        <end position="497"/>
    </location>
</feature>
<dbReference type="GO" id="GO:0005654">
    <property type="term" value="C:nucleoplasm"/>
    <property type="evidence" value="ECO:0007669"/>
    <property type="project" value="TreeGrafter"/>
</dbReference>
<dbReference type="InterPro" id="IPR008978">
    <property type="entry name" value="HSP20-like_chaperone"/>
</dbReference>
<evidence type="ECO:0000259" key="4">
    <source>
        <dbReference type="PROSITE" id="PS51203"/>
    </source>
</evidence>